<evidence type="ECO:0000313" key="10">
    <source>
        <dbReference type="Proteomes" id="UP000007397"/>
    </source>
</evidence>
<evidence type="ECO:0000256" key="6">
    <source>
        <dbReference type="ARBA" id="ARBA00023136"/>
    </source>
</evidence>
<evidence type="ECO:0000256" key="5">
    <source>
        <dbReference type="ARBA" id="ARBA00022989"/>
    </source>
</evidence>
<name>I0JRQ2_HALH3</name>
<evidence type="ECO:0000313" key="9">
    <source>
        <dbReference type="EMBL" id="CCG46823.1"/>
    </source>
</evidence>
<proteinExistence type="predicted"/>
<feature type="transmembrane region" description="Helical" evidence="7">
    <location>
        <begin position="251"/>
        <end position="275"/>
    </location>
</feature>
<feature type="transmembrane region" description="Helical" evidence="7">
    <location>
        <begin position="16"/>
        <end position="35"/>
    </location>
</feature>
<keyword evidence="4 7" id="KW-0812">Transmembrane</keyword>
<dbReference type="InterPro" id="IPR020846">
    <property type="entry name" value="MFS_dom"/>
</dbReference>
<dbReference type="InterPro" id="IPR050171">
    <property type="entry name" value="MFS_Transporters"/>
</dbReference>
<sequence>MDNHSNKIQSGIKENILPFFLLVIINLFVGSMVGLERTILPILGEERFGIASASAALSFIVSFGFSKAIVNFFAGNLADRIGRKRVLLIGWAIGLTVPLLVIFAHAWWVVVAANILLGMNQALTWSMTVNMKVDLAKPDQRGLAVGFNEFAGYLGVALMAAISGYVASSYSLSPEPFYIGIGLVIIGFLLSLMVQDTAQHVNLQAIQQDEESGSLSTKEVFKRTTWKNRNLSSSSFAGLTTNFKDGMAWGLFPIFFASGGLSVGQIGTVVALYPAAWGFFQLFTGLWSDRVGRRKLIVSGMFVQALSLWFILFVDTYPLWILGAIFLGIGTAMVYPTILASISDVTHPQWRATSMGVYRFWRDSGYAFGALAAGIIADALSVYWAIGLVGALPFLSGLISMIRLDETLNKKPQ</sequence>
<dbReference type="PROSITE" id="PS00216">
    <property type="entry name" value="SUGAR_TRANSPORT_1"/>
    <property type="match status" value="2"/>
</dbReference>
<dbReference type="STRING" id="866895.HBHAL_4483"/>
<dbReference type="InterPro" id="IPR036259">
    <property type="entry name" value="MFS_trans_sf"/>
</dbReference>
<keyword evidence="10" id="KW-1185">Reference proteome</keyword>
<feature type="transmembrane region" description="Helical" evidence="7">
    <location>
        <begin position="320"/>
        <end position="339"/>
    </location>
</feature>
<evidence type="ECO:0000256" key="1">
    <source>
        <dbReference type="ARBA" id="ARBA00004651"/>
    </source>
</evidence>
<accession>I0JRQ2</accession>
<evidence type="ECO:0000256" key="7">
    <source>
        <dbReference type="SAM" id="Phobius"/>
    </source>
</evidence>
<dbReference type="PROSITE" id="PS50850">
    <property type="entry name" value="MFS"/>
    <property type="match status" value="1"/>
</dbReference>
<dbReference type="eggNOG" id="COG2814">
    <property type="taxonomic scope" value="Bacteria"/>
</dbReference>
<dbReference type="PATRIC" id="fig|866895.3.peg.3517"/>
<evidence type="ECO:0000256" key="2">
    <source>
        <dbReference type="ARBA" id="ARBA00022448"/>
    </source>
</evidence>
<keyword evidence="2" id="KW-0813">Transport</keyword>
<dbReference type="GO" id="GO:0022857">
    <property type="term" value="F:transmembrane transporter activity"/>
    <property type="evidence" value="ECO:0007669"/>
    <property type="project" value="InterPro"/>
</dbReference>
<dbReference type="PANTHER" id="PTHR23517">
    <property type="entry name" value="RESISTANCE PROTEIN MDTM, PUTATIVE-RELATED-RELATED"/>
    <property type="match status" value="1"/>
</dbReference>
<feature type="transmembrane region" description="Helical" evidence="7">
    <location>
        <begin position="360"/>
        <end position="377"/>
    </location>
</feature>
<dbReference type="PANTHER" id="PTHR23517:SF3">
    <property type="entry name" value="INTEGRAL MEMBRANE TRANSPORT PROTEIN"/>
    <property type="match status" value="1"/>
</dbReference>
<comment type="subcellular location">
    <subcellularLocation>
        <location evidence="1">Cell membrane</location>
        <topology evidence="1">Multi-pass membrane protein</topology>
    </subcellularLocation>
</comment>
<feature type="transmembrane region" description="Helical" evidence="7">
    <location>
        <begin position="86"/>
        <end position="110"/>
    </location>
</feature>
<feature type="transmembrane region" description="Helical" evidence="7">
    <location>
        <begin position="150"/>
        <end position="170"/>
    </location>
</feature>
<evidence type="ECO:0000256" key="3">
    <source>
        <dbReference type="ARBA" id="ARBA00022475"/>
    </source>
</evidence>
<dbReference type="InterPro" id="IPR005829">
    <property type="entry name" value="Sugar_transporter_CS"/>
</dbReference>
<feature type="transmembrane region" description="Helical" evidence="7">
    <location>
        <begin position="383"/>
        <end position="404"/>
    </location>
</feature>
<keyword evidence="6 7" id="KW-0472">Membrane</keyword>
<dbReference type="Proteomes" id="UP000007397">
    <property type="component" value="Chromosome"/>
</dbReference>
<dbReference type="SUPFAM" id="SSF103473">
    <property type="entry name" value="MFS general substrate transporter"/>
    <property type="match status" value="1"/>
</dbReference>
<dbReference type="Gene3D" id="1.20.1250.20">
    <property type="entry name" value="MFS general substrate transporter like domains"/>
    <property type="match status" value="2"/>
</dbReference>
<feature type="transmembrane region" description="Helical" evidence="7">
    <location>
        <begin position="55"/>
        <end position="74"/>
    </location>
</feature>
<dbReference type="CDD" id="cd17325">
    <property type="entry name" value="MFS_MdtG_SLC18_like"/>
    <property type="match status" value="1"/>
</dbReference>
<protein>
    <submittedName>
        <fullName evidence="9">MFS-type transporter</fullName>
    </submittedName>
</protein>
<dbReference type="GO" id="GO:0005886">
    <property type="term" value="C:plasma membrane"/>
    <property type="evidence" value="ECO:0007669"/>
    <property type="project" value="UniProtKB-SubCell"/>
</dbReference>
<dbReference type="Pfam" id="PF07690">
    <property type="entry name" value="MFS_1"/>
    <property type="match status" value="2"/>
</dbReference>
<feature type="transmembrane region" description="Helical" evidence="7">
    <location>
        <begin position="296"/>
        <end position="314"/>
    </location>
</feature>
<keyword evidence="5 7" id="KW-1133">Transmembrane helix</keyword>
<feature type="domain" description="Major facilitator superfamily (MFS) profile" evidence="8">
    <location>
        <begin position="18"/>
        <end position="408"/>
    </location>
</feature>
<dbReference type="RefSeq" id="WP_014644708.1">
    <property type="nucleotide sequence ID" value="NC_017668.1"/>
</dbReference>
<dbReference type="AlphaFoldDB" id="I0JRQ2"/>
<gene>
    <name evidence="9" type="ordered locus">HBHAL_4483</name>
</gene>
<keyword evidence="3" id="KW-1003">Cell membrane</keyword>
<dbReference type="InterPro" id="IPR011701">
    <property type="entry name" value="MFS"/>
</dbReference>
<evidence type="ECO:0000259" key="8">
    <source>
        <dbReference type="PROSITE" id="PS50850"/>
    </source>
</evidence>
<dbReference type="KEGG" id="hhd:HBHAL_4483"/>
<organism evidence="9 10">
    <name type="scientific">Halobacillus halophilus (strain ATCC 35676 / DSM 2266 / JCM 20832 / KCTC 3685 / LMG 17431 / NBRC 102448 / NCIMB 2269)</name>
    <name type="common">Sporosarcina halophila</name>
    <dbReference type="NCBI Taxonomy" id="866895"/>
    <lineage>
        <taxon>Bacteria</taxon>
        <taxon>Bacillati</taxon>
        <taxon>Bacillota</taxon>
        <taxon>Bacilli</taxon>
        <taxon>Bacillales</taxon>
        <taxon>Bacillaceae</taxon>
        <taxon>Halobacillus</taxon>
    </lineage>
</organism>
<reference evidence="9 10" key="1">
    <citation type="journal article" date="2013" name="Environ. Microbiol.">
        <title>Chloride and organic osmolytes: a hybrid strategy to cope with elevated salinities by the moderately halophilic, chloride-dependent bacterium Halobacillus halophilus.</title>
        <authorList>
            <person name="Saum S.H."/>
            <person name="Pfeiffer F."/>
            <person name="Palm P."/>
            <person name="Rampp M."/>
            <person name="Schuster S.C."/>
            <person name="Muller V."/>
            <person name="Oesterhelt D."/>
        </authorList>
    </citation>
    <scope>NUCLEOTIDE SEQUENCE [LARGE SCALE GENOMIC DNA]</scope>
    <source>
        <strain evidence="10">ATCC 35676 / DSM 2266 / JCM 20832 / KCTC 3685 / LMG 17431 / NBRC 102448 / NCIMB 2269</strain>
    </source>
</reference>
<feature type="transmembrane region" description="Helical" evidence="7">
    <location>
        <begin position="177"/>
        <end position="194"/>
    </location>
</feature>
<evidence type="ECO:0000256" key="4">
    <source>
        <dbReference type="ARBA" id="ARBA00022692"/>
    </source>
</evidence>
<dbReference type="HOGENOM" id="CLU_035002_0_0_9"/>
<dbReference type="EMBL" id="HE717023">
    <property type="protein sequence ID" value="CCG46823.1"/>
    <property type="molecule type" value="Genomic_DNA"/>
</dbReference>